<feature type="compositionally biased region" description="Polar residues" evidence="9">
    <location>
        <begin position="349"/>
        <end position="358"/>
    </location>
</feature>
<dbReference type="OrthoDB" id="5368598at2759"/>
<dbReference type="EC" id="3.4.19.12" evidence="8"/>
<dbReference type="AlphaFoldDB" id="A0A3M6WNM1"/>
<accession>A0A3M6WNM1</accession>
<dbReference type="Pfam" id="PF11970">
    <property type="entry name" value="GPR_Gpa2_C"/>
    <property type="match status" value="1"/>
</dbReference>
<feature type="compositionally biased region" description="Basic and acidic residues" evidence="9">
    <location>
        <begin position="1005"/>
        <end position="1025"/>
    </location>
</feature>
<organism evidence="12 13">
    <name type="scientific">Hortaea werneckii</name>
    <name type="common">Black yeast</name>
    <name type="synonym">Cladosporium werneckii</name>
    <dbReference type="NCBI Taxonomy" id="91943"/>
    <lineage>
        <taxon>Eukaryota</taxon>
        <taxon>Fungi</taxon>
        <taxon>Dikarya</taxon>
        <taxon>Ascomycota</taxon>
        <taxon>Pezizomycotina</taxon>
        <taxon>Dothideomycetes</taxon>
        <taxon>Dothideomycetidae</taxon>
        <taxon>Mycosphaerellales</taxon>
        <taxon>Teratosphaeriaceae</taxon>
        <taxon>Hortaea</taxon>
    </lineage>
</organism>
<feature type="region of interest" description="Disordered" evidence="9">
    <location>
        <begin position="619"/>
        <end position="674"/>
    </location>
</feature>
<comment type="similarity">
    <text evidence="2 7 8">Belongs to the peptidase C12 family.</text>
</comment>
<evidence type="ECO:0000256" key="4">
    <source>
        <dbReference type="ARBA" id="ARBA00022786"/>
    </source>
</evidence>
<feature type="region of interest" description="Disordered" evidence="9">
    <location>
        <begin position="340"/>
        <end position="359"/>
    </location>
</feature>
<evidence type="ECO:0000256" key="6">
    <source>
        <dbReference type="ARBA" id="ARBA00022807"/>
    </source>
</evidence>
<dbReference type="SUPFAM" id="SSF81321">
    <property type="entry name" value="Family A G protein-coupled receptor-like"/>
    <property type="match status" value="1"/>
</dbReference>
<feature type="site" description="Transition state stabilizer" evidence="7">
    <location>
        <position position="113"/>
    </location>
</feature>
<keyword evidence="10" id="KW-0472">Membrane</keyword>
<dbReference type="PROSITE" id="PS00140">
    <property type="entry name" value="UCH_1"/>
    <property type="match status" value="1"/>
</dbReference>
<dbReference type="PANTHER" id="PTHR10589:SF17">
    <property type="entry name" value="UBIQUITIN CARBOXYL-TERMINAL HYDROLASE"/>
    <property type="match status" value="1"/>
</dbReference>
<evidence type="ECO:0000256" key="9">
    <source>
        <dbReference type="SAM" id="MobiDB-lite"/>
    </source>
</evidence>
<feature type="site" description="Important for enzyme activity" evidence="7">
    <location>
        <position position="210"/>
    </location>
</feature>
<keyword evidence="6 7" id="KW-0788">Thiol protease</keyword>
<dbReference type="GO" id="GO:0006511">
    <property type="term" value="P:ubiquitin-dependent protein catabolic process"/>
    <property type="evidence" value="ECO:0007669"/>
    <property type="project" value="UniProtKB-UniRule"/>
</dbReference>
<proteinExistence type="inferred from homology"/>
<dbReference type="Pfam" id="PF11710">
    <property type="entry name" value="Git3"/>
    <property type="match status" value="1"/>
</dbReference>
<dbReference type="PANTHER" id="PTHR10589">
    <property type="entry name" value="UBIQUITIN CARBOXYL-TERMINAL HYDROLASE"/>
    <property type="match status" value="1"/>
</dbReference>
<feature type="transmembrane region" description="Helical" evidence="10">
    <location>
        <begin position="576"/>
        <end position="602"/>
    </location>
</feature>
<evidence type="ECO:0000259" key="11">
    <source>
        <dbReference type="PROSITE" id="PS52048"/>
    </source>
</evidence>
<dbReference type="Gene3D" id="3.40.532.10">
    <property type="entry name" value="Peptidase C12, ubiquitin carboxyl-terminal hydrolase"/>
    <property type="match status" value="1"/>
</dbReference>
<dbReference type="InterPro" id="IPR057254">
    <property type="entry name" value="UCH_AS"/>
</dbReference>
<keyword evidence="5 7" id="KW-0378">Hydrolase</keyword>
<dbReference type="InterPro" id="IPR023041">
    <property type="entry name" value="Glucose_rcpt_Git3-like_N"/>
</dbReference>
<feature type="active site" description="Nucleophile" evidence="7">
    <location>
        <position position="119"/>
    </location>
</feature>
<evidence type="ECO:0000256" key="3">
    <source>
        <dbReference type="ARBA" id="ARBA00022670"/>
    </source>
</evidence>
<evidence type="ECO:0000256" key="5">
    <source>
        <dbReference type="ARBA" id="ARBA00022801"/>
    </source>
</evidence>
<keyword evidence="4 7" id="KW-0833">Ubl conjugation pathway</keyword>
<name>A0A3M6WNM1_HORWE</name>
<reference evidence="12 13" key="1">
    <citation type="journal article" date="2018" name="BMC Genomics">
        <title>Genomic evidence for intraspecific hybridization in a clonal and extremely halotolerant yeast.</title>
        <authorList>
            <person name="Gostincar C."/>
            <person name="Stajich J.E."/>
            <person name="Zupancic J."/>
            <person name="Zalar P."/>
            <person name="Gunde-Cimerman N."/>
        </authorList>
    </citation>
    <scope>NUCLEOTIDE SEQUENCE [LARGE SCALE GENOMIC DNA]</scope>
    <source>
        <strain evidence="12 13">EXF-6656</strain>
    </source>
</reference>
<dbReference type="Proteomes" id="UP000281245">
    <property type="component" value="Unassembled WGS sequence"/>
</dbReference>
<feature type="compositionally biased region" description="Polar residues" evidence="9">
    <location>
        <begin position="967"/>
        <end position="977"/>
    </location>
</feature>
<feature type="transmembrane region" description="Helical" evidence="10">
    <location>
        <begin position="538"/>
        <end position="556"/>
    </location>
</feature>
<keyword evidence="10" id="KW-0812">Transmembrane</keyword>
<dbReference type="Pfam" id="PF01088">
    <property type="entry name" value="Peptidase_C12"/>
    <property type="match status" value="1"/>
</dbReference>
<feature type="compositionally biased region" description="Low complexity" evidence="9">
    <location>
        <begin position="175"/>
        <end position="184"/>
    </location>
</feature>
<feature type="transmembrane region" description="Helical" evidence="10">
    <location>
        <begin position="457"/>
        <end position="479"/>
    </location>
</feature>
<dbReference type="CDD" id="cd09616">
    <property type="entry name" value="Peptidase_C12_UCH_L1_L3"/>
    <property type="match status" value="1"/>
</dbReference>
<feature type="region of interest" description="Disordered" evidence="9">
    <location>
        <begin position="1"/>
        <end position="23"/>
    </location>
</feature>
<evidence type="ECO:0000256" key="8">
    <source>
        <dbReference type="RuleBase" id="RU361215"/>
    </source>
</evidence>
<comment type="caution">
    <text evidence="12">The sequence shown here is derived from an EMBL/GenBank/DDBJ whole genome shotgun (WGS) entry which is preliminary data.</text>
</comment>
<sequence length="1081" mass="120660">MSSDPAQADPHGTAVAPAKPNQKRFVPLDIPENNPEVMTTLLHNLGLSPHLQFHDVFSIDDPDLLAFVPRPAYALLLVFPVSANYEKFRHEEDASRAEYTASGDGEPVIWYKQTIGNACGLIGLLHSVSNGAAKSQIQPGSDLEKFISQAIPLKPKERAELLEETSALEKASQEAAGQGDTAAPAAEESVDLHYVCFVKSEKDGHLWEMDGRRKGPLDRGELGDGEDVLGPTALDKGVRAFLKREEEAGGGELRFGLIVLAESLESEPGSTSKVEDGEVWVVDARAITFCCMTALFGPVLEWLELLCQQIPSLSRPSLRSRSPAVWVPYYHKILRGKSLKSSGREKEMQSTSSFSSADGTHKIPIATRSLDYATSGSTMLVQPTPAFEHMKLADAFTQVASLSTTNNFNASARMATEHRQTIRLLASSTSVFSIVAATCAVYWFYMMRRNFRRDLVLLLIMGDFWKSLWFLTFSCVTYTHERIRSESAVCQVSGFMLQMGTMMRDFAIFFMSLHMWLQIFPPQDSFLGHDGLYRIRRWVIAAWLILPNLSAALAFVKGRWAYEAGGAFCSLPLRPYWYRLALSWIPRYLIWIFVMGVAIRIYKHVGKEFKVFGEERDRSSSFSIPGESTMDRMADPTTNTQSSNRRNSAAADQTDLEKQTLEEDEEENVAPGGISIRAIKSPAVPRRSIAELTKSLPRTSCPPASAPDWTAAFGFPVEPLTGPQSIQSTPTSRRGSRQIANGVLAEDFAPPATFDANRHRGSITTLGSLKSSASQPVDETSILPPIIETKRSSASTEVSTAQDLANAAVALRRRAIQRQLRLLFIYPCVYMILWAIPFVVHSMNYSDRFAQHPITPLVAVNVFCQCFMGFVDVTVFSWREKPWRHISGSDGTFLGSFCFWRFCFGSEWVETVMRRRRDSRAGPNGRQDSLVMEEKSSSRAGLLSSLKRWSVSTSKGPSPRGSEASVPPSSTMTTPGAQQPQERTPRPPPHRHPTTSHCRAYSGGSDRRHLEAERAHERLAMERADLQQQQQHRLSLQEESRRRASGTSEPRSENFMGTSFSPGKEERKREWWDTHHEDFFS</sequence>
<gene>
    <name evidence="12" type="ORF">D0869_07996</name>
</gene>
<feature type="transmembrane region" description="Helical" evidence="10">
    <location>
        <begin position="822"/>
        <end position="842"/>
    </location>
</feature>
<protein>
    <recommendedName>
        <fullName evidence="8">Ubiquitin carboxyl-terminal hydrolase</fullName>
        <ecNumber evidence="8">3.4.19.12</ecNumber>
    </recommendedName>
</protein>
<feature type="domain" description="UCH catalytic" evidence="11">
    <location>
        <begin position="24"/>
        <end position="262"/>
    </location>
</feature>
<keyword evidence="3 7" id="KW-0645">Protease</keyword>
<dbReference type="PRINTS" id="PR00707">
    <property type="entry name" value="UBCTHYDRLASE"/>
</dbReference>
<evidence type="ECO:0000313" key="13">
    <source>
        <dbReference type="Proteomes" id="UP000281245"/>
    </source>
</evidence>
<dbReference type="EMBL" id="QWIJ01000667">
    <property type="protein sequence ID" value="RMX79856.1"/>
    <property type="molecule type" value="Genomic_DNA"/>
</dbReference>
<comment type="catalytic activity">
    <reaction evidence="1 7 8">
        <text>Thiol-dependent hydrolysis of ester, thioester, amide, peptide and isopeptide bonds formed by the C-terminal Gly of ubiquitin (a 76-residue protein attached to proteins as an intracellular targeting signal).</text>
        <dbReference type="EC" id="3.4.19.12"/>
    </reaction>
</comment>
<keyword evidence="10" id="KW-1133">Transmembrane helix</keyword>
<dbReference type="VEuPathDB" id="FungiDB:BTJ68_06246"/>
<dbReference type="VEuPathDB" id="FungiDB:BTJ68_06245"/>
<dbReference type="GO" id="GO:0016579">
    <property type="term" value="P:protein deubiquitination"/>
    <property type="evidence" value="ECO:0007669"/>
    <property type="project" value="TreeGrafter"/>
</dbReference>
<evidence type="ECO:0000256" key="7">
    <source>
        <dbReference type="PROSITE-ProRule" id="PRU01393"/>
    </source>
</evidence>
<dbReference type="InterPro" id="IPR022596">
    <property type="entry name" value="GPR1/2/3_C"/>
</dbReference>
<dbReference type="GO" id="GO:0004843">
    <property type="term" value="F:cysteine-type deubiquitinase activity"/>
    <property type="evidence" value="ECO:0007669"/>
    <property type="project" value="UniProtKB-UniRule"/>
</dbReference>
<dbReference type="PROSITE" id="PS52048">
    <property type="entry name" value="UCH_DOMAIN"/>
    <property type="match status" value="1"/>
</dbReference>
<feature type="region of interest" description="Disordered" evidence="9">
    <location>
        <begin position="915"/>
        <end position="1069"/>
    </location>
</feature>
<feature type="compositionally biased region" description="Polar residues" evidence="9">
    <location>
        <begin position="636"/>
        <end position="651"/>
    </location>
</feature>
<dbReference type="InterPro" id="IPR001578">
    <property type="entry name" value="Peptidase_C12_UCH"/>
</dbReference>
<feature type="transmembrane region" description="Helical" evidence="10">
    <location>
        <begin position="499"/>
        <end position="517"/>
    </location>
</feature>
<dbReference type="InterPro" id="IPR038765">
    <property type="entry name" value="Papain-like_cys_pep_sf"/>
</dbReference>
<dbReference type="Gene3D" id="1.20.1070.10">
    <property type="entry name" value="Rhodopsin 7-helix transmembrane proteins"/>
    <property type="match status" value="1"/>
</dbReference>
<evidence type="ECO:0000256" key="1">
    <source>
        <dbReference type="ARBA" id="ARBA00000707"/>
    </source>
</evidence>
<feature type="transmembrane region" description="Helical" evidence="10">
    <location>
        <begin position="854"/>
        <end position="878"/>
    </location>
</feature>
<feature type="transmembrane region" description="Helical" evidence="10">
    <location>
        <begin position="424"/>
        <end position="445"/>
    </location>
</feature>
<feature type="region of interest" description="Disordered" evidence="9">
    <location>
        <begin position="164"/>
        <end position="184"/>
    </location>
</feature>
<feature type="active site" description="Proton donor" evidence="7">
    <location>
        <position position="193"/>
    </location>
</feature>
<dbReference type="SUPFAM" id="SSF54001">
    <property type="entry name" value="Cysteine proteinases"/>
    <property type="match status" value="1"/>
</dbReference>
<dbReference type="InterPro" id="IPR036959">
    <property type="entry name" value="Peptidase_C12_UCH_sf"/>
</dbReference>
<evidence type="ECO:0000313" key="12">
    <source>
        <dbReference type="EMBL" id="RMX79856.1"/>
    </source>
</evidence>
<feature type="compositionally biased region" description="Polar residues" evidence="9">
    <location>
        <begin position="1045"/>
        <end position="1061"/>
    </location>
</feature>
<dbReference type="GO" id="GO:0005737">
    <property type="term" value="C:cytoplasm"/>
    <property type="evidence" value="ECO:0007669"/>
    <property type="project" value="TreeGrafter"/>
</dbReference>
<dbReference type="FunFam" id="3.40.532.10:FF:000008">
    <property type="entry name" value="Ubiquitin carboxyl-terminal hydrolase"/>
    <property type="match status" value="1"/>
</dbReference>
<evidence type="ECO:0000256" key="10">
    <source>
        <dbReference type="SAM" id="Phobius"/>
    </source>
</evidence>
<evidence type="ECO:0000256" key="2">
    <source>
        <dbReference type="ARBA" id="ARBA00009326"/>
    </source>
</evidence>